<evidence type="ECO:0000313" key="2">
    <source>
        <dbReference type="EMBL" id="KTB28306.1"/>
    </source>
</evidence>
<comment type="caution">
    <text evidence="2">The sequence shown here is derived from an EMBL/GenBank/DDBJ whole genome shotgun (WGS) entry which is preliminary data.</text>
</comment>
<protein>
    <submittedName>
        <fullName evidence="2">Uncharacterized protein</fullName>
    </submittedName>
</protein>
<evidence type="ECO:0000256" key="1">
    <source>
        <dbReference type="SAM" id="MobiDB-lite"/>
    </source>
</evidence>
<feature type="region of interest" description="Disordered" evidence="1">
    <location>
        <begin position="22"/>
        <end position="45"/>
    </location>
</feature>
<organism evidence="2 3">
    <name type="scientific">Moniliophthora roreri</name>
    <name type="common">Frosty pod rot fungus</name>
    <name type="synonym">Monilia roreri</name>
    <dbReference type="NCBI Taxonomy" id="221103"/>
    <lineage>
        <taxon>Eukaryota</taxon>
        <taxon>Fungi</taxon>
        <taxon>Dikarya</taxon>
        <taxon>Basidiomycota</taxon>
        <taxon>Agaricomycotina</taxon>
        <taxon>Agaricomycetes</taxon>
        <taxon>Agaricomycetidae</taxon>
        <taxon>Agaricales</taxon>
        <taxon>Marasmiineae</taxon>
        <taxon>Marasmiaceae</taxon>
        <taxon>Moniliophthora</taxon>
    </lineage>
</organism>
<gene>
    <name evidence="2" type="ORF">WG66_19136</name>
</gene>
<reference evidence="2 3" key="1">
    <citation type="submission" date="2015-12" db="EMBL/GenBank/DDBJ databases">
        <title>Draft genome sequence of Moniliophthora roreri, the causal agent of frosty pod rot of cacao.</title>
        <authorList>
            <person name="Aime M.C."/>
            <person name="Diaz-Valderrama J.R."/>
            <person name="Kijpornyongpan T."/>
            <person name="Phillips-Mora W."/>
        </authorList>
    </citation>
    <scope>NUCLEOTIDE SEQUENCE [LARGE SCALE GENOMIC DNA]</scope>
    <source>
        <strain evidence="2 3">MCA 2952</strain>
    </source>
</reference>
<sequence length="45" mass="4615">MASSGFGSGPCGIRIPDIPDAHLGFGVDANDHDDDDEAKKKVTSA</sequence>
<proteinExistence type="predicted"/>
<dbReference type="EMBL" id="LATX01002487">
    <property type="protein sequence ID" value="KTB28306.1"/>
    <property type="molecule type" value="Genomic_DNA"/>
</dbReference>
<evidence type="ECO:0000313" key="3">
    <source>
        <dbReference type="Proteomes" id="UP000054988"/>
    </source>
</evidence>
<name>A0A0W0EWL7_MONRR</name>
<dbReference type="Proteomes" id="UP000054988">
    <property type="component" value="Unassembled WGS sequence"/>
</dbReference>
<accession>A0A0W0EWL7</accession>
<dbReference type="AlphaFoldDB" id="A0A0W0EWL7"/>